<dbReference type="AlphaFoldDB" id="A0A074Z3K8"/>
<feature type="region of interest" description="Disordered" evidence="1">
    <location>
        <begin position="122"/>
        <end position="177"/>
    </location>
</feature>
<feature type="compositionally biased region" description="Polar residues" evidence="1">
    <location>
        <begin position="41"/>
        <end position="55"/>
    </location>
</feature>
<feature type="compositionally biased region" description="Basic residues" evidence="1">
    <location>
        <begin position="286"/>
        <end position="297"/>
    </location>
</feature>
<dbReference type="GeneID" id="25366975"/>
<dbReference type="STRING" id="1043005.A0A074Z3K8"/>
<feature type="region of interest" description="Disordered" evidence="1">
    <location>
        <begin position="1"/>
        <end position="104"/>
    </location>
</feature>
<evidence type="ECO:0000256" key="1">
    <source>
        <dbReference type="SAM" id="MobiDB-lite"/>
    </source>
</evidence>
<feature type="region of interest" description="Disordered" evidence="1">
    <location>
        <begin position="201"/>
        <end position="390"/>
    </location>
</feature>
<feature type="compositionally biased region" description="Low complexity" evidence="1">
    <location>
        <begin position="219"/>
        <end position="235"/>
    </location>
</feature>
<dbReference type="HOGENOM" id="CLU_529935_0_0_1"/>
<proteinExistence type="predicted"/>
<dbReference type="InParanoid" id="A0A074Z3K8"/>
<dbReference type="EMBL" id="KL584765">
    <property type="protein sequence ID" value="KEQ93601.1"/>
    <property type="molecule type" value="Genomic_DNA"/>
</dbReference>
<keyword evidence="3" id="KW-1185">Reference proteome</keyword>
<evidence type="ECO:0000313" key="2">
    <source>
        <dbReference type="EMBL" id="KEQ93601.1"/>
    </source>
</evidence>
<sequence>MTDGWNELQRITSSPSAPTTPRTKRKIHFIEPSPEDVAPRRSNTVPPGFRTSSTIAFDREQTLSGAAGPEEVQPDLISFEEPEEMSLKSQDSSDACLESHEGDPDFYDMDVEMIAYNDDSTPIEELPQVSPDEDDAEDAKVPIIPFRHAKSQSVSAASGAPQERPAPPTFYRTSSASGLYSKPAYSPIVKAHVAASPVRFDFCTTPDSDEQLDDIPQLSRSQTASSKSSNSASSALWDDKVAVSTGEKSGPPSEISSPNAHTRQSSGSRGEFPLEAVKRKLSAMSHMRRSGNKHSKRQSSEPLSSPDEIPAAPPNTRATSDTPKRSPRGPVARHSHSGVPSPQVSPMLTVQSEPQSPTQSTRVSPHLKPALKHGGPSKPIATTKSHDRFVPTHRDSLELARHRLAAEAATIDPQLVSTRDSIILAKQRWDKYPKSHAVFDAQSEQVHFGGLSPIMDASPPDPKAYWAGRREYLLKQKEVDWQREIGGHPENDHDCPICEVEKPRTKRLTSLRAG</sequence>
<evidence type="ECO:0000313" key="3">
    <source>
        <dbReference type="Proteomes" id="UP000030641"/>
    </source>
</evidence>
<reference evidence="2 3" key="1">
    <citation type="journal article" date="2014" name="BMC Genomics">
        <title>Genome sequencing of four Aureobasidium pullulans varieties: biotechnological potential, stress tolerance, and description of new species.</title>
        <authorList>
            <person name="Gostin Ar C."/>
            <person name="Ohm R.A."/>
            <person name="Kogej T."/>
            <person name="Sonjak S."/>
            <person name="Turk M."/>
            <person name="Zajc J."/>
            <person name="Zalar P."/>
            <person name="Grube M."/>
            <person name="Sun H."/>
            <person name="Han J."/>
            <person name="Sharma A."/>
            <person name="Chiniquy J."/>
            <person name="Ngan C.Y."/>
            <person name="Lipzen A."/>
            <person name="Barry K."/>
            <person name="Grigoriev I.V."/>
            <person name="Gunde-Cimerman N."/>
        </authorList>
    </citation>
    <scope>NUCLEOTIDE SEQUENCE [LARGE SCALE GENOMIC DNA]</scope>
    <source>
        <strain evidence="2 3">EXF-2481</strain>
    </source>
</reference>
<gene>
    <name evidence="2" type="ORF">AUEXF2481DRAFT_41834</name>
</gene>
<feature type="compositionally biased region" description="Polar residues" evidence="1">
    <location>
        <begin position="254"/>
        <end position="268"/>
    </location>
</feature>
<feature type="compositionally biased region" description="Basic residues" evidence="1">
    <location>
        <begin position="325"/>
        <end position="336"/>
    </location>
</feature>
<feature type="compositionally biased region" description="Low complexity" evidence="1">
    <location>
        <begin position="12"/>
        <end position="21"/>
    </location>
</feature>
<dbReference type="Proteomes" id="UP000030641">
    <property type="component" value="Unassembled WGS sequence"/>
</dbReference>
<feature type="compositionally biased region" description="Polar residues" evidence="1">
    <location>
        <begin position="338"/>
        <end position="363"/>
    </location>
</feature>
<organism evidence="2 3">
    <name type="scientific">Aureobasidium subglaciale (strain EXF-2481)</name>
    <name type="common">Aureobasidium pullulans var. subglaciale</name>
    <dbReference type="NCBI Taxonomy" id="1043005"/>
    <lineage>
        <taxon>Eukaryota</taxon>
        <taxon>Fungi</taxon>
        <taxon>Dikarya</taxon>
        <taxon>Ascomycota</taxon>
        <taxon>Pezizomycotina</taxon>
        <taxon>Dothideomycetes</taxon>
        <taxon>Dothideomycetidae</taxon>
        <taxon>Dothideales</taxon>
        <taxon>Saccotheciaceae</taxon>
        <taxon>Aureobasidium</taxon>
    </lineage>
</organism>
<protein>
    <submittedName>
        <fullName evidence="2">Uncharacterized protein</fullName>
    </submittedName>
</protein>
<accession>A0A074Z3K8</accession>
<name>A0A074Z3K8_AURSE</name>
<dbReference type="OrthoDB" id="3915580at2759"/>
<dbReference type="RefSeq" id="XP_013342072.1">
    <property type="nucleotide sequence ID" value="XM_013486618.1"/>
</dbReference>